<evidence type="ECO:0000313" key="2">
    <source>
        <dbReference type="EMBL" id="RKR06211.1"/>
    </source>
</evidence>
<feature type="transmembrane region" description="Helical" evidence="1">
    <location>
        <begin position="92"/>
        <end position="114"/>
    </location>
</feature>
<gene>
    <name evidence="2" type="ORF">C7446_1148</name>
</gene>
<keyword evidence="3" id="KW-1185">Reference proteome</keyword>
<keyword evidence="1" id="KW-1133">Transmembrane helix</keyword>
<keyword evidence="1" id="KW-0812">Transmembrane</keyword>
<evidence type="ECO:0000313" key="3">
    <source>
        <dbReference type="Proteomes" id="UP000281975"/>
    </source>
</evidence>
<reference evidence="2 3" key="1">
    <citation type="submission" date="2018-10" db="EMBL/GenBank/DDBJ databases">
        <title>Genomic Encyclopedia of Type Strains, Phase IV (KMG-IV): sequencing the most valuable type-strain genomes for metagenomic binning, comparative biology and taxonomic classification.</title>
        <authorList>
            <person name="Goeker M."/>
        </authorList>
    </citation>
    <scope>NUCLEOTIDE SEQUENCE [LARGE SCALE GENOMIC DNA]</scope>
    <source>
        <strain evidence="2 3">DSM 23229</strain>
    </source>
</reference>
<feature type="transmembrane region" description="Helical" evidence="1">
    <location>
        <begin position="17"/>
        <end position="36"/>
    </location>
</feature>
<proteinExistence type="predicted"/>
<dbReference type="AlphaFoldDB" id="A0A420WYI8"/>
<protein>
    <submittedName>
        <fullName evidence="2">Uncharacterized protein</fullName>
    </submittedName>
</protein>
<feature type="transmembrane region" description="Helical" evidence="1">
    <location>
        <begin position="68"/>
        <end position="86"/>
    </location>
</feature>
<feature type="transmembrane region" description="Helical" evidence="1">
    <location>
        <begin position="42"/>
        <end position="61"/>
    </location>
</feature>
<organism evidence="2 3">
    <name type="scientific">Kushneria sinocarnis</name>
    <dbReference type="NCBI Taxonomy" id="595502"/>
    <lineage>
        <taxon>Bacteria</taxon>
        <taxon>Pseudomonadati</taxon>
        <taxon>Pseudomonadota</taxon>
        <taxon>Gammaproteobacteria</taxon>
        <taxon>Oceanospirillales</taxon>
        <taxon>Halomonadaceae</taxon>
        <taxon>Kushneria</taxon>
    </lineage>
</organism>
<dbReference type="Proteomes" id="UP000281975">
    <property type="component" value="Unassembled WGS sequence"/>
</dbReference>
<dbReference type="RefSeq" id="WP_121172139.1">
    <property type="nucleotide sequence ID" value="NZ_RBIN01000003.1"/>
</dbReference>
<dbReference type="OrthoDB" id="5738125at2"/>
<sequence>MIPTIPVPGIRPALLRMAWLSWGTLLLLALVHGWMLHHSHQLPLLPMLLRLLPLLLIAPVLRTRRARGYLWLTFIGILGAAQGLVLSRLFSWWWLAGPEILAGLWLTVTALLIVRQLHRQDLDGIFRER</sequence>
<comment type="caution">
    <text evidence="2">The sequence shown here is derived from an EMBL/GenBank/DDBJ whole genome shotgun (WGS) entry which is preliminary data.</text>
</comment>
<evidence type="ECO:0000256" key="1">
    <source>
        <dbReference type="SAM" id="Phobius"/>
    </source>
</evidence>
<dbReference type="EMBL" id="RBIN01000003">
    <property type="protein sequence ID" value="RKR06211.1"/>
    <property type="molecule type" value="Genomic_DNA"/>
</dbReference>
<keyword evidence="1" id="KW-0472">Membrane</keyword>
<name>A0A420WYI8_9GAMM</name>
<accession>A0A420WYI8</accession>